<dbReference type="Proteomes" id="UP000799302">
    <property type="component" value="Unassembled WGS sequence"/>
</dbReference>
<dbReference type="InterPro" id="IPR038212">
    <property type="entry name" value="TF_EnY2_sf"/>
</dbReference>
<dbReference type="Gene3D" id="1.10.246.140">
    <property type="match status" value="1"/>
</dbReference>
<proteinExistence type="predicted"/>
<keyword evidence="3" id="KW-1185">Reference proteome</keyword>
<dbReference type="AlphaFoldDB" id="A0A6A6TW85"/>
<evidence type="ECO:0000313" key="3">
    <source>
        <dbReference type="Proteomes" id="UP000799302"/>
    </source>
</evidence>
<dbReference type="OrthoDB" id="5355007at2759"/>
<name>A0A6A6TW85_9PEZI</name>
<accession>A0A6A6TW85</accession>
<feature type="compositionally biased region" description="Low complexity" evidence="1">
    <location>
        <begin position="23"/>
        <end position="34"/>
    </location>
</feature>
<feature type="region of interest" description="Disordered" evidence="1">
    <location>
        <begin position="1"/>
        <end position="34"/>
    </location>
</feature>
<evidence type="ECO:0000256" key="1">
    <source>
        <dbReference type="SAM" id="MobiDB-lite"/>
    </source>
</evidence>
<reference evidence="2" key="1">
    <citation type="journal article" date="2020" name="Stud. Mycol.">
        <title>101 Dothideomycetes genomes: a test case for predicting lifestyles and emergence of pathogens.</title>
        <authorList>
            <person name="Haridas S."/>
            <person name="Albert R."/>
            <person name="Binder M."/>
            <person name="Bloem J."/>
            <person name="Labutti K."/>
            <person name="Salamov A."/>
            <person name="Andreopoulos B."/>
            <person name="Baker S."/>
            <person name="Barry K."/>
            <person name="Bills G."/>
            <person name="Bluhm B."/>
            <person name="Cannon C."/>
            <person name="Castanera R."/>
            <person name="Culley D."/>
            <person name="Daum C."/>
            <person name="Ezra D."/>
            <person name="Gonzalez J."/>
            <person name="Henrissat B."/>
            <person name="Kuo A."/>
            <person name="Liang C."/>
            <person name="Lipzen A."/>
            <person name="Lutzoni F."/>
            <person name="Magnuson J."/>
            <person name="Mondo S."/>
            <person name="Nolan M."/>
            <person name="Ohm R."/>
            <person name="Pangilinan J."/>
            <person name="Park H.-J."/>
            <person name="Ramirez L."/>
            <person name="Alfaro M."/>
            <person name="Sun H."/>
            <person name="Tritt A."/>
            <person name="Yoshinaga Y."/>
            <person name="Zwiers L.-H."/>
            <person name="Turgeon B."/>
            <person name="Goodwin S."/>
            <person name="Spatafora J."/>
            <person name="Crous P."/>
            <person name="Grigoriev I."/>
        </authorList>
    </citation>
    <scope>NUCLEOTIDE SEQUENCE</scope>
    <source>
        <strain evidence="2">CBS 115976</strain>
    </source>
</reference>
<protein>
    <submittedName>
        <fullName evidence="2">Uncharacterized protein</fullName>
    </submittedName>
</protein>
<gene>
    <name evidence="2" type="ORF">BT63DRAFT_444435</name>
</gene>
<organism evidence="2 3">
    <name type="scientific">Microthyrium microscopicum</name>
    <dbReference type="NCBI Taxonomy" id="703497"/>
    <lineage>
        <taxon>Eukaryota</taxon>
        <taxon>Fungi</taxon>
        <taxon>Dikarya</taxon>
        <taxon>Ascomycota</taxon>
        <taxon>Pezizomycotina</taxon>
        <taxon>Dothideomycetes</taxon>
        <taxon>Dothideomycetes incertae sedis</taxon>
        <taxon>Microthyriales</taxon>
        <taxon>Microthyriaceae</taxon>
        <taxon>Microthyrium</taxon>
    </lineage>
</organism>
<sequence>MPPSPKLPVHTSSLPLTLPPASTTHTTGPRPLSTTTTTALTTALVSSNGIERIEASLRHELATSGFSAALRTYVVTQLRSGESASFQDVMKKVLAAVTAATSEGGGGKLVGGGLGGGMLEGEKGLGVPEVAIRETLRVVTREIREVCDVRVNDTDD</sequence>
<dbReference type="EMBL" id="MU004245">
    <property type="protein sequence ID" value="KAF2663407.1"/>
    <property type="molecule type" value="Genomic_DNA"/>
</dbReference>
<evidence type="ECO:0000313" key="2">
    <source>
        <dbReference type="EMBL" id="KAF2663407.1"/>
    </source>
</evidence>